<dbReference type="InterPro" id="IPR038282">
    <property type="entry name" value="DUF2267_sf"/>
</dbReference>
<organism evidence="2 3">
    <name type="scientific">Saccharomonospora piscinae</name>
    <dbReference type="NCBI Taxonomy" id="687388"/>
    <lineage>
        <taxon>Bacteria</taxon>
        <taxon>Bacillati</taxon>
        <taxon>Actinomycetota</taxon>
        <taxon>Actinomycetes</taxon>
        <taxon>Pseudonocardiales</taxon>
        <taxon>Pseudonocardiaceae</taxon>
        <taxon>Saccharomonospora</taxon>
    </lineage>
</organism>
<dbReference type="AlphaFoldDB" id="A0A1V8ZXZ4"/>
<dbReference type="Proteomes" id="UP000192591">
    <property type="component" value="Unassembled WGS sequence"/>
</dbReference>
<dbReference type="Gene3D" id="1.10.490.110">
    <property type="entry name" value="Uncharacterized conserved protein DUF2267"/>
    <property type="match status" value="1"/>
</dbReference>
<comment type="caution">
    <text evidence="2">The sequence shown here is derived from an EMBL/GenBank/DDBJ whole genome shotgun (WGS) entry which is preliminary data.</text>
</comment>
<evidence type="ECO:0008006" key="4">
    <source>
        <dbReference type="Google" id="ProtNLM"/>
    </source>
</evidence>
<sequence length="208" mass="22914">MTHHSDPLARAGNTAHEWLATIGEALGTRDRRYTYRVLRAWLHTLRDRLTVEAAAHFSAQLPELLRGTFYDGWVPSRVPVRYSDDDCVDRIAAEATVRRTDVRPAVRGVSEGMRELLSPGSLDHALAHLPKELRELFSPGPQPGWDASGGAEGGTAELRALRRKVDFLVGAVSELSRDLADRTERAAGRDPESLDAADDMLLPQQGLS</sequence>
<accession>A0A1V8ZXZ4</accession>
<evidence type="ECO:0000313" key="3">
    <source>
        <dbReference type="Proteomes" id="UP000192591"/>
    </source>
</evidence>
<gene>
    <name evidence="2" type="ORF">B1813_22240</name>
</gene>
<evidence type="ECO:0000313" key="2">
    <source>
        <dbReference type="EMBL" id="OQO89633.1"/>
    </source>
</evidence>
<keyword evidence="3" id="KW-1185">Reference proteome</keyword>
<proteinExistence type="predicted"/>
<dbReference type="Pfam" id="PF10025">
    <property type="entry name" value="DUF2267"/>
    <property type="match status" value="1"/>
</dbReference>
<evidence type="ECO:0000256" key="1">
    <source>
        <dbReference type="SAM" id="MobiDB-lite"/>
    </source>
</evidence>
<dbReference type="InterPro" id="IPR018727">
    <property type="entry name" value="DUF2267"/>
</dbReference>
<protein>
    <recommendedName>
        <fullName evidence="4">DUF2267 domain-containing protein</fullName>
    </recommendedName>
</protein>
<dbReference type="RefSeq" id="WP_081195215.1">
    <property type="nucleotide sequence ID" value="NZ_MWIH01000009.1"/>
</dbReference>
<feature type="region of interest" description="Disordered" evidence="1">
    <location>
        <begin position="179"/>
        <end position="208"/>
    </location>
</feature>
<reference evidence="2 3" key="1">
    <citation type="submission" date="2017-02" db="EMBL/GenBank/DDBJ databases">
        <title>Draft genome of Saccharomonospora sp. 154.</title>
        <authorList>
            <person name="Alonso-Carmona G.S."/>
            <person name="De La Haba R."/>
            <person name="Vera-Gargallo B."/>
            <person name="Sandoval-Trujillo A.H."/>
            <person name="Ramirez-Duran N."/>
            <person name="Ventosa A."/>
        </authorList>
    </citation>
    <scope>NUCLEOTIDE SEQUENCE [LARGE SCALE GENOMIC DNA]</scope>
    <source>
        <strain evidence="2 3">LRS4.154</strain>
    </source>
</reference>
<dbReference type="STRING" id="1962155.B1813_22240"/>
<feature type="compositionally biased region" description="Basic and acidic residues" evidence="1">
    <location>
        <begin position="179"/>
        <end position="192"/>
    </location>
</feature>
<dbReference type="EMBL" id="MWIH01000009">
    <property type="protein sequence ID" value="OQO89633.1"/>
    <property type="molecule type" value="Genomic_DNA"/>
</dbReference>
<name>A0A1V8ZXZ4_SACPI</name>